<keyword evidence="2" id="KW-0812">Transmembrane</keyword>
<feature type="compositionally biased region" description="Acidic residues" evidence="1">
    <location>
        <begin position="91"/>
        <end position="101"/>
    </location>
</feature>
<feature type="compositionally biased region" description="Basic and acidic residues" evidence="1">
    <location>
        <begin position="150"/>
        <end position="163"/>
    </location>
</feature>
<reference evidence="4 5" key="1">
    <citation type="submission" date="2019-05" db="EMBL/GenBank/DDBJ databases">
        <title>Marivita sp. nov. isolated from sea sediment.</title>
        <authorList>
            <person name="Kim W."/>
        </authorList>
    </citation>
    <scope>NUCLEOTIDE SEQUENCE [LARGE SCALE GENOMIC DNA]</scope>
    <source>
        <strain evidence="4 5">CAU 1492</strain>
    </source>
</reference>
<feature type="domain" description="Zinc finger/thioredoxin putative" evidence="3">
    <location>
        <begin position="1"/>
        <end position="36"/>
    </location>
</feature>
<dbReference type="EMBL" id="VCPC01000001">
    <property type="protein sequence ID" value="TMV15215.1"/>
    <property type="molecule type" value="Genomic_DNA"/>
</dbReference>
<dbReference type="Proteomes" id="UP001191082">
    <property type="component" value="Unassembled WGS sequence"/>
</dbReference>
<dbReference type="RefSeq" id="WP_138862564.1">
    <property type="nucleotide sequence ID" value="NZ_VCPC01000001.1"/>
</dbReference>
<keyword evidence="5" id="KW-1185">Reference proteome</keyword>
<dbReference type="Pfam" id="PF13717">
    <property type="entry name" value="Zn_ribbon_4"/>
    <property type="match status" value="1"/>
</dbReference>
<evidence type="ECO:0000259" key="3">
    <source>
        <dbReference type="Pfam" id="PF13717"/>
    </source>
</evidence>
<dbReference type="NCBIfam" id="TIGR02098">
    <property type="entry name" value="MJ0042_CXXC"/>
    <property type="match status" value="1"/>
</dbReference>
<evidence type="ECO:0000313" key="4">
    <source>
        <dbReference type="EMBL" id="TMV15215.1"/>
    </source>
</evidence>
<accession>A0ABY2XDW9</accession>
<feature type="compositionally biased region" description="Basic and acidic residues" evidence="1">
    <location>
        <begin position="102"/>
        <end position="129"/>
    </location>
</feature>
<feature type="region of interest" description="Disordered" evidence="1">
    <location>
        <begin position="34"/>
        <end position="183"/>
    </location>
</feature>
<evidence type="ECO:0000256" key="1">
    <source>
        <dbReference type="SAM" id="MobiDB-lite"/>
    </source>
</evidence>
<keyword evidence="2" id="KW-1133">Transmembrane helix</keyword>
<sequence>MRIACPNCGAQYEVPDEVIPEDGRDVQCSNCSDTWFQPRNGDPIRLPADSGLQESDDAPAVSVHADEEQTDSTPDPELAMDVTPHTGTAPPDDDDTEEEPGDVPRQRRLDPGVADILREEARHESRLRASESTGLESQGDLGLDSVGEDEASKRSQQARDRMARLRGTPATPPPGAPRGDLLPDIEEIKSTLAPDDRDVRMAPGPVQMVPVRAPRRSGFLRGFSVMILLTVGLVLLYMNASQVTEAVPALSDFVANYVTVVDKARIWLDQNLSGFIPN</sequence>
<name>A0ABY2XDW9_9RHOB</name>
<dbReference type="InterPro" id="IPR011723">
    <property type="entry name" value="Znf/thioredoxin_put"/>
</dbReference>
<comment type="caution">
    <text evidence="4">The sequence shown here is derived from an EMBL/GenBank/DDBJ whole genome shotgun (WGS) entry which is preliminary data.</text>
</comment>
<feature type="transmembrane region" description="Helical" evidence="2">
    <location>
        <begin position="218"/>
        <end position="238"/>
    </location>
</feature>
<keyword evidence="2" id="KW-0472">Membrane</keyword>
<evidence type="ECO:0000256" key="2">
    <source>
        <dbReference type="SAM" id="Phobius"/>
    </source>
</evidence>
<organism evidence="4 5">
    <name type="scientific">Arenibacterium halophilum</name>
    <dbReference type="NCBI Taxonomy" id="2583821"/>
    <lineage>
        <taxon>Bacteria</taxon>
        <taxon>Pseudomonadati</taxon>
        <taxon>Pseudomonadota</taxon>
        <taxon>Alphaproteobacteria</taxon>
        <taxon>Rhodobacterales</taxon>
        <taxon>Paracoccaceae</taxon>
        <taxon>Arenibacterium</taxon>
    </lineage>
</organism>
<proteinExistence type="predicted"/>
<protein>
    <submittedName>
        <fullName evidence="4">Thioredoxin</fullName>
    </submittedName>
</protein>
<evidence type="ECO:0000313" key="5">
    <source>
        <dbReference type="Proteomes" id="UP001191082"/>
    </source>
</evidence>
<gene>
    <name evidence="4" type="ORF">FGK64_04445</name>
</gene>